<dbReference type="AlphaFoldDB" id="A0A9D4RQT6"/>
<comment type="caution">
    <text evidence="2">The sequence shown here is derived from an EMBL/GenBank/DDBJ whole genome shotgun (WGS) entry which is preliminary data.</text>
</comment>
<reference evidence="2" key="1">
    <citation type="journal article" date="2019" name="bioRxiv">
        <title>The Genome of the Zebra Mussel, Dreissena polymorpha: A Resource for Invasive Species Research.</title>
        <authorList>
            <person name="McCartney M.A."/>
            <person name="Auch B."/>
            <person name="Kono T."/>
            <person name="Mallez S."/>
            <person name="Zhang Y."/>
            <person name="Obille A."/>
            <person name="Becker A."/>
            <person name="Abrahante J.E."/>
            <person name="Garbe J."/>
            <person name="Badalamenti J.P."/>
            <person name="Herman A."/>
            <person name="Mangelson H."/>
            <person name="Liachko I."/>
            <person name="Sullivan S."/>
            <person name="Sone E.D."/>
            <person name="Koren S."/>
            <person name="Silverstein K.A.T."/>
            <person name="Beckman K.B."/>
            <person name="Gohl D.M."/>
        </authorList>
    </citation>
    <scope>NUCLEOTIDE SEQUENCE</scope>
    <source>
        <strain evidence="2">Duluth1</strain>
        <tissue evidence="2">Whole animal</tissue>
    </source>
</reference>
<accession>A0A9D4RQT6</accession>
<dbReference type="SMART" id="SM01265">
    <property type="entry name" value="Mab-21"/>
    <property type="match status" value="1"/>
</dbReference>
<reference evidence="2" key="2">
    <citation type="submission" date="2020-11" db="EMBL/GenBank/DDBJ databases">
        <authorList>
            <person name="McCartney M.A."/>
            <person name="Auch B."/>
            <person name="Kono T."/>
            <person name="Mallez S."/>
            <person name="Becker A."/>
            <person name="Gohl D.M."/>
            <person name="Silverstein K.A.T."/>
            <person name="Koren S."/>
            <person name="Bechman K.B."/>
            <person name="Herman A."/>
            <person name="Abrahante J.E."/>
            <person name="Garbe J."/>
        </authorList>
    </citation>
    <scope>NUCLEOTIDE SEQUENCE</scope>
    <source>
        <strain evidence="2">Duluth1</strain>
        <tissue evidence="2">Whole animal</tissue>
    </source>
</reference>
<dbReference type="InterPro" id="IPR046906">
    <property type="entry name" value="Mab-21_HhH/H2TH-like"/>
</dbReference>
<dbReference type="Gene3D" id="1.10.1410.40">
    <property type="match status" value="1"/>
</dbReference>
<dbReference type="PANTHER" id="PTHR10656">
    <property type="entry name" value="CELL FATE DETERMINING PROTEIN MAB21-RELATED"/>
    <property type="match status" value="1"/>
</dbReference>
<dbReference type="InterPro" id="IPR024810">
    <property type="entry name" value="MAB21L/cGLR"/>
</dbReference>
<evidence type="ECO:0000259" key="1">
    <source>
        <dbReference type="Pfam" id="PF20266"/>
    </source>
</evidence>
<evidence type="ECO:0000313" key="3">
    <source>
        <dbReference type="Proteomes" id="UP000828390"/>
    </source>
</evidence>
<dbReference type="PANTHER" id="PTHR10656:SF69">
    <property type="entry name" value="MAB-21-LIKE HHH_H2TH-LIKE DOMAIN-CONTAINING PROTEIN"/>
    <property type="match status" value="1"/>
</dbReference>
<protein>
    <recommendedName>
        <fullName evidence="1">Mab-21-like HhH/H2TH-like domain-containing protein</fullName>
    </recommendedName>
</protein>
<organism evidence="2 3">
    <name type="scientific">Dreissena polymorpha</name>
    <name type="common">Zebra mussel</name>
    <name type="synonym">Mytilus polymorpha</name>
    <dbReference type="NCBI Taxonomy" id="45954"/>
    <lineage>
        <taxon>Eukaryota</taxon>
        <taxon>Metazoa</taxon>
        <taxon>Spiralia</taxon>
        <taxon>Lophotrochozoa</taxon>
        <taxon>Mollusca</taxon>
        <taxon>Bivalvia</taxon>
        <taxon>Autobranchia</taxon>
        <taxon>Heteroconchia</taxon>
        <taxon>Euheterodonta</taxon>
        <taxon>Imparidentia</taxon>
        <taxon>Neoheterodontei</taxon>
        <taxon>Myida</taxon>
        <taxon>Dreissenoidea</taxon>
        <taxon>Dreissenidae</taxon>
        <taxon>Dreissena</taxon>
    </lineage>
</organism>
<evidence type="ECO:0000313" key="2">
    <source>
        <dbReference type="EMBL" id="KAH3875638.1"/>
    </source>
</evidence>
<feature type="domain" description="Mab-21-like HhH/H2TH-like" evidence="1">
    <location>
        <begin position="244"/>
        <end position="310"/>
    </location>
</feature>
<keyword evidence="3" id="KW-1185">Reference proteome</keyword>
<dbReference type="Proteomes" id="UP000828390">
    <property type="component" value="Unassembled WGS sequence"/>
</dbReference>
<sequence>MYLLGYGAEIRRKRIEVYKISDSSMSNDLTCITTGSKSEGLTSFLESDHDRMYVLPHVVCVDDNSHETATPDDTTVIKVNNCLAHAGHCKLHVWNLGTIVPSAIMNALCDDGNGGHLLDSDLFISKFPTGERQPEEVCHERAGPSLPHSFLGSLHSDRVFTLKYNCPSILQRWAERPRLWPPLEVVSKVVSFGAFVAPVGFKESSHRHLEWRICFNTGETELMNNLSDTQLNIYVLLKMVVKCVLKPSRKEVTSYVLKNIVLWQAELNSPTLFHEKSLLHWFHDGLAKLRTVVSTKHLAYYMIPERNIMAASGLEGDQQRCWENVITAMMDEGPRIILRLHRIRLAVIAYPDQLLFYSKLRTELEMLQLEDLKRSFQLIDTSWRVDEHRFDPAAVMETNG</sequence>
<gene>
    <name evidence="2" type="ORF">DPMN_038911</name>
</gene>
<name>A0A9D4RQT6_DREPO</name>
<proteinExistence type="predicted"/>
<dbReference type="Pfam" id="PF20266">
    <property type="entry name" value="Mab-21_C"/>
    <property type="match status" value="1"/>
</dbReference>
<dbReference type="EMBL" id="JAIWYP010000002">
    <property type="protein sequence ID" value="KAH3875638.1"/>
    <property type="molecule type" value="Genomic_DNA"/>
</dbReference>